<dbReference type="Pfam" id="PF02021">
    <property type="entry name" value="UPF0102"/>
    <property type="match status" value="1"/>
</dbReference>
<dbReference type="RefSeq" id="WP_116391838.1">
    <property type="nucleotide sequence ID" value="NZ_QUQO01000001.1"/>
</dbReference>
<keyword evidence="4" id="KW-1185">Reference proteome</keyword>
<protein>
    <recommendedName>
        <fullName evidence="2">UPF0102 protein DX908_08020</fullName>
    </recommendedName>
</protein>
<evidence type="ECO:0000313" key="4">
    <source>
        <dbReference type="Proteomes" id="UP000264589"/>
    </source>
</evidence>
<comment type="caution">
    <text evidence="3">The sequence shown here is derived from an EMBL/GenBank/DDBJ whole genome shotgun (WGS) entry which is preliminary data.</text>
</comment>
<dbReference type="PANTHER" id="PTHR34039:SF1">
    <property type="entry name" value="UPF0102 PROTEIN YRAN"/>
    <property type="match status" value="1"/>
</dbReference>
<dbReference type="NCBIfam" id="NF009151">
    <property type="entry name" value="PRK12497.1-5"/>
    <property type="match status" value="1"/>
</dbReference>
<dbReference type="HAMAP" id="MF_00048">
    <property type="entry name" value="UPF0102"/>
    <property type="match status" value="1"/>
</dbReference>
<dbReference type="SUPFAM" id="SSF52980">
    <property type="entry name" value="Restriction endonuclease-like"/>
    <property type="match status" value="1"/>
</dbReference>
<evidence type="ECO:0000256" key="1">
    <source>
        <dbReference type="ARBA" id="ARBA00006738"/>
    </source>
</evidence>
<name>A0A371RIC8_9PROT</name>
<accession>A0A371RIC8</accession>
<dbReference type="PANTHER" id="PTHR34039">
    <property type="entry name" value="UPF0102 PROTEIN YRAN"/>
    <property type="match status" value="1"/>
</dbReference>
<dbReference type="GO" id="GO:0003676">
    <property type="term" value="F:nucleic acid binding"/>
    <property type="evidence" value="ECO:0007669"/>
    <property type="project" value="InterPro"/>
</dbReference>
<dbReference type="OrthoDB" id="9812968at2"/>
<dbReference type="Gene3D" id="3.40.1350.10">
    <property type="match status" value="1"/>
</dbReference>
<reference evidence="3 4" key="1">
    <citation type="submission" date="2018-08" db="EMBL/GenBank/DDBJ databases">
        <title>Parvularcula sp. SM1705, isolated from surface water of the South Sea China.</title>
        <authorList>
            <person name="Sun L."/>
        </authorList>
    </citation>
    <scope>NUCLEOTIDE SEQUENCE [LARGE SCALE GENOMIC DNA]</scope>
    <source>
        <strain evidence="3 4">SM1705</strain>
    </source>
</reference>
<organism evidence="3 4">
    <name type="scientific">Parvularcula marina</name>
    <dbReference type="NCBI Taxonomy" id="2292771"/>
    <lineage>
        <taxon>Bacteria</taxon>
        <taxon>Pseudomonadati</taxon>
        <taxon>Pseudomonadota</taxon>
        <taxon>Alphaproteobacteria</taxon>
        <taxon>Parvularculales</taxon>
        <taxon>Parvularculaceae</taxon>
        <taxon>Parvularcula</taxon>
    </lineage>
</organism>
<dbReference type="InParanoid" id="A0A371RIC8"/>
<evidence type="ECO:0000313" key="3">
    <source>
        <dbReference type="EMBL" id="RFB05206.1"/>
    </source>
</evidence>
<comment type="similarity">
    <text evidence="1 2">Belongs to the UPF0102 family.</text>
</comment>
<dbReference type="AlphaFoldDB" id="A0A371RIC8"/>
<proteinExistence type="inferred from homology"/>
<dbReference type="InterPro" id="IPR011856">
    <property type="entry name" value="tRNA_endonuc-like_dom_sf"/>
</dbReference>
<dbReference type="FunCoup" id="A0A371RIC8">
    <property type="interactions" value="231"/>
</dbReference>
<dbReference type="InterPro" id="IPR003509">
    <property type="entry name" value="UPF0102_YraN-like"/>
</dbReference>
<dbReference type="InterPro" id="IPR011335">
    <property type="entry name" value="Restrct_endonuc-II-like"/>
</dbReference>
<gene>
    <name evidence="3" type="ORF">DX908_08020</name>
</gene>
<sequence length="133" mass="14762">MARPDTVSRAARERAGRRAEWLAELLLRAKGYSILARRFRSGKGEIDLVARRGATLAFVEVKARPSHEEAAIAITPTGEKRIAAAAVIFLSRHPELSPDTIRYDLITVAGLWPRHHKDAFRPAPDSRDPAALF</sequence>
<dbReference type="Proteomes" id="UP000264589">
    <property type="component" value="Unassembled WGS sequence"/>
</dbReference>
<dbReference type="EMBL" id="QUQO01000001">
    <property type="protein sequence ID" value="RFB05206.1"/>
    <property type="molecule type" value="Genomic_DNA"/>
</dbReference>
<evidence type="ECO:0000256" key="2">
    <source>
        <dbReference type="HAMAP-Rule" id="MF_00048"/>
    </source>
</evidence>